<dbReference type="Proteomes" id="UP000322927">
    <property type="component" value="Chromosome"/>
</dbReference>
<dbReference type="OrthoDB" id="9760188at2"/>
<protein>
    <submittedName>
        <fullName evidence="3">Amidohydrolase</fullName>
    </submittedName>
</protein>
<dbReference type="InterPro" id="IPR050345">
    <property type="entry name" value="Aliph_Amidase/BUP"/>
</dbReference>
<dbReference type="GO" id="GO:0033388">
    <property type="term" value="P:putrescine biosynthetic process from arginine"/>
    <property type="evidence" value="ECO:0007669"/>
    <property type="project" value="TreeGrafter"/>
</dbReference>
<keyword evidence="1 3" id="KW-0378">Hydrolase</keyword>
<evidence type="ECO:0000313" key="3">
    <source>
        <dbReference type="EMBL" id="QES34997.1"/>
    </source>
</evidence>
<proteinExistence type="predicted"/>
<gene>
    <name evidence="3" type="ORF">DEJ48_17685</name>
</gene>
<dbReference type="PANTHER" id="PTHR43674">
    <property type="entry name" value="NITRILASE C965.09-RELATED"/>
    <property type="match status" value="1"/>
</dbReference>
<evidence type="ECO:0000313" key="4">
    <source>
        <dbReference type="Proteomes" id="UP000322927"/>
    </source>
</evidence>
<dbReference type="AlphaFoldDB" id="A0A5P2BXR2"/>
<dbReference type="SUPFAM" id="SSF56317">
    <property type="entry name" value="Carbon-nitrogen hydrolase"/>
    <property type="match status" value="1"/>
</dbReference>
<dbReference type="Pfam" id="PF00795">
    <property type="entry name" value="CN_hydrolase"/>
    <property type="match status" value="1"/>
</dbReference>
<dbReference type="GO" id="GO:0050126">
    <property type="term" value="F:N-carbamoylputrescine amidase activity"/>
    <property type="evidence" value="ECO:0007669"/>
    <property type="project" value="TreeGrafter"/>
</dbReference>
<dbReference type="PANTHER" id="PTHR43674:SF2">
    <property type="entry name" value="BETA-UREIDOPROPIONASE"/>
    <property type="match status" value="1"/>
</dbReference>
<dbReference type="EMBL" id="CP029192">
    <property type="protein sequence ID" value="QES34997.1"/>
    <property type="molecule type" value="Genomic_DNA"/>
</dbReference>
<sequence>MRVALAQTDCDLGDVGRNLDTARDHIAQAASQGADLVVFPELSLHGYHLGGLEKDTSITTDDPRLLTLSAPGAPGAPGAPDVLVGLHEHTSLRAYNTAAYYSGGRLHHVHRKLYLPNYLAWEERKHVSPGQHLRAYDLPGGHGRAATLICNDAWQPVLPWLAVQDGAEVIVVPTNSAASLDPEAMDTGLYWDTLLSYTARMLQCWVVFVNRVGNENGASFWGGSRVVDPRGTVVAQAPKWEPGLVTVDIDVHEARRQRRAVPLVAEARLGLVDREVRRLIDEGGDS</sequence>
<evidence type="ECO:0000259" key="2">
    <source>
        <dbReference type="PROSITE" id="PS50263"/>
    </source>
</evidence>
<reference evidence="3 4" key="1">
    <citation type="submission" date="2018-05" db="EMBL/GenBank/DDBJ databases">
        <title>Streptomyces venezuelae.</title>
        <authorList>
            <person name="Kim W."/>
            <person name="Lee N."/>
            <person name="Cho B.-K."/>
        </authorList>
    </citation>
    <scope>NUCLEOTIDE SEQUENCE [LARGE SCALE GENOMIC DNA]</scope>
    <source>
        <strain evidence="3 4">ATCC 14584</strain>
    </source>
</reference>
<feature type="domain" description="CN hydrolase" evidence="2">
    <location>
        <begin position="1"/>
        <end position="251"/>
    </location>
</feature>
<name>A0A5P2BXR2_STRVZ</name>
<dbReference type="PROSITE" id="PS50263">
    <property type="entry name" value="CN_HYDROLASE"/>
    <property type="match status" value="1"/>
</dbReference>
<dbReference type="InterPro" id="IPR036526">
    <property type="entry name" value="C-N_Hydrolase_sf"/>
</dbReference>
<evidence type="ECO:0000256" key="1">
    <source>
        <dbReference type="ARBA" id="ARBA00022801"/>
    </source>
</evidence>
<dbReference type="InterPro" id="IPR003010">
    <property type="entry name" value="C-N_Hydrolase"/>
</dbReference>
<accession>A0A5P2BXR2</accession>
<organism evidence="3 4">
    <name type="scientific">Streptomyces venezuelae</name>
    <dbReference type="NCBI Taxonomy" id="54571"/>
    <lineage>
        <taxon>Bacteria</taxon>
        <taxon>Bacillati</taxon>
        <taxon>Actinomycetota</taxon>
        <taxon>Actinomycetes</taxon>
        <taxon>Kitasatosporales</taxon>
        <taxon>Streptomycetaceae</taxon>
        <taxon>Streptomyces</taxon>
    </lineage>
</organism>
<dbReference type="Gene3D" id="3.60.110.10">
    <property type="entry name" value="Carbon-nitrogen hydrolase"/>
    <property type="match status" value="1"/>
</dbReference>
<dbReference type="RefSeq" id="WP_150217128.1">
    <property type="nucleotide sequence ID" value="NZ_CP029192.1"/>
</dbReference>